<dbReference type="Proteomes" id="UP001213681">
    <property type="component" value="Unassembled WGS sequence"/>
</dbReference>
<organism evidence="9 10">
    <name type="scientific">Penicillium daleae</name>
    <dbReference type="NCBI Taxonomy" id="63821"/>
    <lineage>
        <taxon>Eukaryota</taxon>
        <taxon>Fungi</taxon>
        <taxon>Dikarya</taxon>
        <taxon>Ascomycota</taxon>
        <taxon>Pezizomycotina</taxon>
        <taxon>Eurotiomycetes</taxon>
        <taxon>Eurotiomycetidae</taxon>
        <taxon>Eurotiales</taxon>
        <taxon>Aspergillaceae</taxon>
        <taxon>Penicillium</taxon>
    </lineage>
</organism>
<dbReference type="SUPFAM" id="SSF57701">
    <property type="entry name" value="Zn2/Cys6 DNA-binding domain"/>
    <property type="match status" value="1"/>
</dbReference>
<sequence>MSNRNPCPDDGGGTAPWSKGNVLEGYPQDDSAEVELGFFAGFVKSDGLPGAHQNALPTTTTTTVSPDQYEPTQITSHPNVANSNTESNPAPDSADIEDGAESPRGKKKRRGRNPPELEYSQMVLELNKKRKRTGQACDRCKVRGYKCDPSPTGCINCQEVGMVCKLTDCVTGEPYVRRAAGRMAAEIEELNARVTNLERENQELQRNIKPHYIVEHTTIPHQEHQRQPLSLEQEILNLRAENSTLRQRLAIVYGNNHTLRERVQEQDEMLRLPDGVELYNAKYNWAV</sequence>
<keyword evidence="2" id="KW-0479">Metal-binding</keyword>
<dbReference type="RefSeq" id="XP_056762509.1">
    <property type="nucleotide sequence ID" value="XM_056913660.1"/>
</dbReference>
<evidence type="ECO:0000256" key="7">
    <source>
        <dbReference type="SAM" id="Coils"/>
    </source>
</evidence>
<evidence type="ECO:0000256" key="6">
    <source>
        <dbReference type="ARBA" id="ARBA00023242"/>
    </source>
</evidence>
<dbReference type="AlphaFoldDB" id="A0AAD6BZ27"/>
<keyword evidence="7" id="KW-0175">Coiled coil</keyword>
<dbReference type="GO" id="GO:0000981">
    <property type="term" value="F:DNA-binding transcription factor activity, RNA polymerase II-specific"/>
    <property type="evidence" value="ECO:0007669"/>
    <property type="project" value="InterPro"/>
</dbReference>
<evidence type="ECO:0000313" key="9">
    <source>
        <dbReference type="EMBL" id="KAJ5439280.1"/>
    </source>
</evidence>
<comment type="subcellular location">
    <subcellularLocation>
        <location evidence="1">Nucleus</location>
    </subcellularLocation>
</comment>
<accession>A0AAD6BZ27</accession>
<reference evidence="9" key="2">
    <citation type="journal article" date="2023" name="IMA Fungus">
        <title>Comparative genomic study of the Penicillium genus elucidates a diverse pangenome and 15 lateral gene transfer events.</title>
        <authorList>
            <person name="Petersen C."/>
            <person name="Sorensen T."/>
            <person name="Nielsen M.R."/>
            <person name="Sondergaard T.E."/>
            <person name="Sorensen J.L."/>
            <person name="Fitzpatrick D.A."/>
            <person name="Frisvad J.C."/>
            <person name="Nielsen K.L."/>
        </authorList>
    </citation>
    <scope>NUCLEOTIDE SEQUENCE</scope>
    <source>
        <strain evidence="9">IBT 16125</strain>
    </source>
</reference>
<dbReference type="GO" id="GO:0003677">
    <property type="term" value="F:DNA binding"/>
    <property type="evidence" value="ECO:0007669"/>
    <property type="project" value="UniProtKB-KW"/>
</dbReference>
<dbReference type="InterPro" id="IPR036864">
    <property type="entry name" value="Zn2-C6_fun-type_DNA-bd_sf"/>
</dbReference>
<keyword evidence="10" id="KW-1185">Reference proteome</keyword>
<dbReference type="InterPro" id="IPR050987">
    <property type="entry name" value="AtrR-like"/>
</dbReference>
<feature type="region of interest" description="Disordered" evidence="8">
    <location>
        <begin position="43"/>
        <end position="119"/>
    </location>
</feature>
<keyword evidence="6" id="KW-0539">Nucleus</keyword>
<evidence type="ECO:0000256" key="2">
    <source>
        <dbReference type="ARBA" id="ARBA00022723"/>
    </source>
</evidence>
<evidence type="ECO:0000256" key="4">
    <source>
        <dbReference type="ARBA" id="ARBA00023125"/>
    </source>
</evidence>
<dbReference type="PANTHER" id="PTHR46910:SF3">
    <property type="entry name" value="HALOTOLERANCE PROTEIN 9-RELATED"/>
    <property type="match status" value="1"/>
</dbReference>
<dbReference type="GO" id="GO:0005634">
    <property type="term" value="C:nucleus"/>
    <property type="evidence" value="ECO:0007669"/>
    <property type="project" value="UniProtKB-SubCell"/>
</dbReference>
<reference evidence="9" key="1">
    <citation type="submission" date="2022-12" db="EMBL/GenBank/DDBJ databases">
        <authorList>
            <person name="Petersen C."/>
        </authorList>
    </citation>
    <scope>NUCLEOTIDE SEQUENCE</scope>
    <source>
        <strain evidence="9">IBT 16125</strain>
    </source>
</reference>
<gene>
    <name evidence="9" type="ORF">N7458_010278</name>
</gene>
<evidence type="ECO:0000256" key="3">
    <source>
        <dbReference type="ARBA" id="ARBA00023015"/>
    </source>
</evidence>
<keyword evidence="3" id="KW-0805">Transcription regulation</keyword>
<evidence type="ECO:0000256" key="8">
    <source>
        <dbReference type="SAM" id="MobiDB-lite"/>
    </source>
</evidence>
<feature type="coiled-coil region" evidence="7">
    <location>
        <begin position="180"/>
        <end position="207"/>
    </location>
</feature>
<dbReference type="InterPro" id="IPR001138">
    <property type="entry name" value="Zn2Cys6_DnaBD"/>
</dbReference>
<name>A0AAD6BZ27_9EURO</name>
<evidence type="ECO:0000313" key="10">
    <source>
        <dbReference type="Proteomes" id="UP001213681"/>
    </source>
</evidence>
<evidence type="ECO:0000256" key="1">
    <source>
        <dbReference type="ARBA" id="ARBA00004123"/>
    </source>
</evidence>
<protein>
    <recommendedName>
        <fullName evidence="11">Zn(2)-C6 fungal-type domain-containing protein</fullName>
    </recommendedName>
</protein>
<dbReference type="GeneID" id="81603903"/>
<dbReference type="EMBL" id="JAPVEA010000008">
    <property type="protein sequence ID" value="KAJ5439280.1"/>
    <property type="molecule type" value="Genomic_DNA"/>
</dbReference>
<dbReference type="Gene3D" id="4.10.240.10">
    <property type="entry name" value="Zn(2)-C6 fungal-type DNA-binding domain"/>
    <property type="match status" value="1"/>
</dbReference>
<dbReference type="PANTHER" id="PTHR46910">
    <property type="entry name" value="TRANSCRIPTION FACTOR PDR1"/>
    <property type="match status" value="1"/>
</dbReference>
<keyword evidence="5" id="KW-0804">Transcription</keyword>
<dbReference type="GO" id="GO:0008270">
    <property type="term" value="F:zinc ion binding"/>
    <property type="evidence" value="ECO:0007669"/>
    <property type="project" value="InterPro"/>
</dbReference>
<feature type="compositionally biased region" description="Polar residues" evidence="8">
    <location>
        <begin position="64"/>
        <end position="90"/>
    </location>
</feature>
<dbReference type="CDD" id="cd00067">
    <property type="entry name" value="GAL4"/>
    <property type="match status" value="1"/>
</dbReference>
<comment type="caution">
    <text evidence="9">The sequence shown here is derived from an EMBL/GenBank/DDBJ whole genome shotgun (WGS) entry which is preliminary data.</text>
</comment>
<feature type="region of interest" description="Disordered" evidence="8">
    <location>
        <begin position="1"/>
        <end position="28"/>
    </location>
</feature>
<evidence type="ECO:0000256" key="5">
    <source>
        <dbReference type="ARBA" id="ARBA00023163"/>
    </source>
</evidence>
<proteinExistence type="predicted"/>
<keyword evidence="4" id="KW-0238">DNA-binding</keyword>
<evidence type="ECO:0008006" key="11">
    <source>
        <dbReference type="Google" id="ProtNLM"/>
    </source>
</evidence>